<gene>
    <name evidence="2" type="ORF">HMPREF0621_0443</name>
</gene>
<keyword evidence="1" id="KW-1133">Transmembrane helix</keyword>
<sequence length="43" mass="5092">MDTLFDKQMLVLQGVAFYALFTTIQSIQYLILKKWLFYNELSG</sequence>
<dbReference type="STRING" id="667128.HMPREF0621_0443"/>
<dbReference type="Proteomes" id="UP000005519">
    <property type="component" value="Unassembled WGS sequence"/>
</dbReference>
<proteinExistence type="predicted"/>
<dbReference type="EMBL" id="ACZR01000005">
    <property type="protein sequence ID" value="EEX50856.1"/>
    <property type="molecule type" value="Genomic_DNA"/>
</dbReference>
<name>C9PN69_9PAST</name>
<evidence type="ECO:0000256" key="1">
    <source>
        <dbReference type="SAM" id="Phobius"/>
    </source>
</evidence>
<keyword evidence="1" id="KW-0812">Transmembrane</keyword>
<protein>
    <submittedName>
        <fullName evidence="2">Uncharacterized protein</fullName>
    </submittedName>
</protein>
<keyword evidence="1" id="KW-0472">Membrane</keyword>
<reference evidence="2 3" key="1">
    <citation type="submission" date="2009-10" db="EMBL/GenBank/DDBJ databases">
        <authorList>
            <person name="Muzny D."/>
            <person name="Qin X."/>
            <person name="Deng J."/>
            <person name="Jiang H."/>
            <person name="Liu Y."/>
            <person name="Qu J."/>
            <person name="Song X.-Z."/>
            <person name="Zhang L."/>
            <person name="Thornton R."/>
            <person name="Coyle M."/>
            <person name="Francisco L."/>
            <person name="Jackson L."/>
            <person name="Javaid M."/>
            <person name="Korchina V."/>
            <person name="Kovar C."/>
            <person name="Mata R."/>
            <person name="Mathew T."/>
            <person name="Ngo R."/>
            <person name="Nguyen L."/>
            <person name="Nguyen N."/>
            <person name="Okwuonu G."/>
            <person name="Ongeri F."/>
            <person name="Pham C."/>
            <person name="Simmons D."/>
            <person name="Wilczek-Boney K."/>
            <person name="Hale W."/>
            <person name="Jakkamsetti A."/>
            <person name="Pham P."/>
            <person name="Ruth R."/>
            <person name="San Lucas F."/>
            <person name="Warren J."/>
            <person name="Zhang J."/>
            <person name="Zhao Z."/>
            <person name="Zhou C."/>
            <person name="Zhu D."/>
            <person name="Lee S."/>
            <person name="Bess C."/>
            <person name="Blankenburg K."/>
            <person name="Forbes L."/>
            <person name="Fu Q."/>
            <person name="Gubbala S."/>
            <person name="Hirani K."/>
            <person name="Jayaseelan J.C."/>
            <person name="Lara F."/>
            <person name="Munidasa M."/>
            <person name="Palculict T."/>
            <person name="Patil S."/>
            <person name="Pu L.-L."/>
            <person name="Saada N."/>
            <person name="Tang L."/>
            <person name="Weissenberger G."/>
            <person name="Zhu Y."/>
            <person name="Hemphill L."/>
            <person name="Shang Y."/>
            <person name="Youmans B."/>
            <person name="Ayvaz T."/>
            <person name="Ross M."/>
            <person name="Santibanez J."/>
            <person name="Aqrawi P."/>
            <person name="Gross S."/>
            <person name="Joshi V."/>
            <person name="Fowler G."/>
            <person name="Nazareth L."/>
            <person name="Reid J."/>
            <person name="Worley K."/>
            <person name="Petrosino J."/>
            <person name="Highlander S."/>
            <person name="Gibbs R."/>
        </authorList>
    </citation>
    <scope>NUCLEOTIDE SEQUENCE [LARGE SCALE GENOMIC DNA]</scope>
    <source>
        <strain evidence="2 3">ATCC 43325</strain>
    </source>
</reference>
<organism evidence="2 3">
    <name type="scientific">Pasteurella dagmatis ATCC 43325</name>
    <dbReference type="NCBI Taxonomy" id="667128"/>
    <lineage>
        <taxon>Bacteria</taxon>
        <taxon>Pseudomonadati</taxon>
        <taxon>Pseudomonadota</taxon>
        <taxon>Gammaproteobacteria</taxon>
        <taxon>Pasteurellales</taxon>
        <taxon>Pasteurellaceae</taxon>
        <taxon>Pasteurella</taxon>
    </lineage>
</organism>
<dbReference type="HOGENOM" id="CLU_3237261_0_0_6"/>
<accession>C9PN69</accession>
<dbReference type="AlphaFoldDB" id="C9PN69"/>
<feature type="transmembrane region" description="Helical" evidence="1">
    <location>
        <begin position="12"/>
        <end position="32"/>
    </location>
</feature>
<evidence type="ECO:0000313" key="3">
    <source>
        <dbReference type="Proteomes" id="UP000005519"/>
    </source>
</evidence>
<comment type="caution">
    <text evidence="2">The sequence shown here is derived from an EMBL/GenBank/DDBJ whole genome shotgun (WGS) entry which is preliminary data.</text>
</comment>
<keyword evidence="3" id="KW-1185">Reference proteome</keyword>
<evidence type="ECO:0000313" key="2">
    <source>
        <dbReference type="EMBL" id="EEX50856.1"/>
    </source>
</evidence>